<sequence>MFTPLALQGRGIISGVPAWLHLLGAYGPLAAAFIVTLLTAGFAGVRELASRMVRWRIGWVWWLAAFSPVAVFGVVVVVLRLIDGTWQAAAGFGYVAELPQLGWLAGWAVWVLTFGIGEETGWRGFALPRLQARYNARDAALIVGLLWAGWHAPAFFYNYEPSLIAVVTFVVGIVAGAMVLAWLYNSTGGSILATALWHGTYNAVVAGGEAVVAAVTTAAVILAFIVIVRRYGPEHLAARPRQAVGESGWG</sequence>
<accession>A0A178MCV4</accession>
<dbReference type="Pfam" id="PF02517">
    <property type="entry name" value="Rce1-like"/>
    <property type="match status" value="1"/>
</dbReference>
<reference evidence="3 4" key="1">
    <citation type="submission" date="2016-04" db="EMBL/GenBank/DDBJ databases">
        <title>Chloroflexus islandicus sp. nov., a thermophilic filamentous anoxygenic phototrophic bacterium from geyser Strokkur (Iceland).</title>
        <authorList>
            <person name="Gaisin V.A."/>
            <person name="Kalashnikov A.M."/>
            <person name="Sukhacheva M.V."/>
            <person name="Grouzdev D.S."/>
            <person name="Ivanov T.M."/>
            <person name="Kuznetsov B."/>
            <person name="Gorlenko V.M."/>
        </authorList>
    </citation>
    <scope>NUCLEOTIDE SEQUENCE [LARGE SCALE GENOMIC DNA]</scope>
    <source>
        <strain evidence="4">isl-2</strain>
    </source>
</reference>
<dbReference type="GO" id="GO:0004175">
    <property type="term" value="F:endopeptidase activity"/>
    <property type="evidence" value="ECO:0007669"/>
    <property type="project" value="UniProtKB-ARBA"/>
</dbReference>
<dbReference type="EMBL" id="LWQS01000049">
    <property type="protein sequence ID" value="OAN45977.1"/>
    <property type="molecule type" value="Genomic_DNA"/>
</dbReference>
<feature type="transmembrane region" description="Helical" evidence="1">
    <location>
        <begin position="101"/>
        <end position="118"/>
    </location>
</feature>
<evidence type="ECO:0000313" key="3">
    <source>
        <dbReference type="EMBL" id="OAN45977.1"/>
    </source>
</evidence>
<evidence type="ECO:0000256" key="1">
    <source>
        <dbReference type="SAM" id="Phobius"/>
    </source>
</evidence>
<organism evidence="3 4">
    <name type="scientific">Chloroflexus islandicus</name>
    <dbReference type="NCBI Taxonomy" id="1707952"/>
    <lineage>
        <taxon>Bacteria</taxon>
        <taxon>Bacillati</taxon>
        <taxon>Chloroflexota</taxon>
        <taxon>Chloroflexia</taxon>
        <taxon>Chloroflexales</taxon>
        <taxon>Chloroflexineae</taxon>
        <taxon>Chloroflexaceae</taxon>
        <taxon>Chloroflexus</taxon>
    </lineage>
</organism>
<name>A0A178MCV4_9CHLR</name>
<dbReference type="PANTHER" id="PTHR35797">
    <property type="entry name" value="PROTEASE-RELATED"/>
    <property type="match status" value="1"/>
</dbReference>
<dbReference type="GO" id="GO:0080120">
    <property type="term" value="P:CAAX-box protein maturation"/>
    <property type="evidence" value="ECO:0007669"/>
    <property type="project" value="UniProtKB-ARBA"/>
</dbReference>
<keyword evidence="1" id="KW-1133">Transmembrane helix</keyword>
<feature type="transmembrane region" description="Helical" evidence="1">
    <location>
        <begin position="204"/>
        <end position="228"/>
    </location>
</feature>
<dbReference type="AlphaFoldDB" id="A0A178MCV4"/>
<feature type="transmembrane region" description="Helical" evidence="1">
    <location>
        <begin position="139"/>
        <end position="157"/>
    </location>
</feature>
<evidence type="ECO:0000313" key="4">
    <source>
        <dbReference type="Proteomes" id="UP000078287"/>
    </source>
</evidence>
<proteinExistence type="predicted"/>
<keyword evidence="1" id="KW-0472">Membrane</keyword>
<feature type="transmembrane region" description="Helical" evidence="1">
    <location>
        <begin position="25"/>
        <end position="45"/>
    </location>
</feature>
<gene>
    <name evidence="3" type="ORF">A6A03_01585</name>
</gene>
<dbReference type="InterPro" id="IPR003675">
    <property type="entry name" value="Rce1/LyrA-like_dom"/>
</dbReference>
<keyword evidence="4" id="KW-1185">Reference proteome</keyword>
<evidence type="ECO:0000259" key="2">
    <source>
        <dbReference type="Pfam" id="PF02517"/>
    </source>
</evidence>
<comment type="caution">
    <text evidence="3">The sequence shown here is derived from an EMBL/GenBank/DDBJ whole genome shotgun (WGS) entry which is preliminary data.</text>
</comment>
<feature type="domain" description="CAAX prenyl protease 2/Lysostaphin resistance protein A-like" evidence="2">
    <location>
        <begin position="103"/>
        <end position="204"/>
    </location>
</feature>
<dbReference type="InterPro" id="IPR042150">
    <property type="entry name" value="MmRce1-like"/>
</dbReference>
<feature type="transmembrane region" description="Helical" evidence="1">
    <location>
        <begin position="163"/>
        <end position="184"/>
    </location>
</feature>
<protein>
    <recommendedName>
        <fullName evidence="2">CAAX prenyl protease 2/Lysostaphin resistance protein A-like domain-containing protein</fullName>
    </recommendedName>
</protein>
<feature type="transmembrane region" description="Helical" evidence="1">
    <location>
        <begin position="57"/>
        <end position="81"/>
    </location>
</feature>
<dbReference type="Proteomes" id="UP000078287">
    <property type="component" value="Unassembled WGS sequence"/>
</dbReference>
<dbReference type="PANTHER" id="PTHR35797:SF1">
    <property type="entry name" value="PROTEASE"/>
    <property type="match status" value="1"/>
</dbReference>
<keyword evidence="1" id="KW-0812">Transmembrane</keyword>
<dbReference type="STRING" id="1707952.A6A03_01585"/>